<dbReference type="Pfam" id="PF08379">
    <property type="entry name" value="Bact_transglu_N"/>
    <property type="match status" value="1"/>
</dbReference>
<evidence type="ECO:0000313" key="3">
    <source>
        <dbReference type="Proteomes" id="UP001324993"/>
    </source>
</evidence>
<protein>
    <submittedName>
        <fullName evidence="2">Transglutaminase family protein</fullName>
    </submittedName>
</protein>
<dbReference type="PANTHER" id="PTHR33490:SF6">
    <property type="entry name" value="SLL1049 PROTEIN"/>
    <property type="match status" value="1"/>
</dbReference>
<accession>A0ABZ0RFQ1</accession>
<evidence type="ECO:0000259" key="1">
    <source>
        <dbReference type="SMART" id="SM00460"/>
    </source>
</evidence>
<dbReference type="SMART" id="SM00460">
    <property type="entry name" value="TGc"/>
    <property type="match status" value="1"/>
</dbReference>
<dbReference type="PANTHER" id="PTHR33490">
    <property type="entry name" value="BLR5614 PROTEIN-RELATED"/>
    <property type="match status" value="1"/>
</dbReference>
<feature type="domain" description="Transglutaminase-like" evidence="1">
    <location>
        <begin position="169"/>
        <end position="238"/>
    </location>
</feature>
<organism evidence="2 3">
    <name type="scientific">Coraliomargarita algicola</name>
    <dbReference type="NCBI Taxonomy" id="3092156"/>
    <lineage>
        <taxon>Bacteria</taxon>
        <taxon>Pseudomonadati</taxon>
        <taxon>Verrucomicrobiota</taxon>
        <taxon>Opitutia</taxon>
        <taxon>Puniceicoccales</taxon>
        <taxon>Coraliomargaritaceae</taxon>
        <taxon>Coraliomargarita</taxon>
    </lineage>
</organism>
<dbReference type="SUPFAM" id="SSF54001">
    <property type="entry name" value="Cysteine proteinases"/>
    <property type="match status" value="1"/>
</dbReference>
<proteinExistence type="predicted"/>
<dbReference type="EMBL" id="CP138858">
    <property type="protein sequence ID" value="WPJ94338.1"/>
    <property type="molecule type" value="Genomic_DNA"/>
</dbReference>
<evidence type="ECO:0000313" key="2">
    <source>
        <dbReference type="EMBL" id="WPJ94338.1"/>
    </source>
</evidence>
<sequence>MKFSVQHITRYTYAKPVWDSFNDAHLCPVSDDLQHCESFELKIAPNRPSVMRRLDFYTNQVHHFEVMEPHDYLEVQARSVVVTSSDTRDFTVTSEVSRLFGLDRNERYYDFLAGSQRVFLCPMFEHEAKEIVTGLPDVRLQVEAIMSYIFSHFSYAPGSTSVESNVMQVFEHKRGVCQDFAHVMIALCRSIGIPARYVSGYFYVEKSESGSASDNSASHAWVECFLPGIGWAGYDPTHDRRVDATYIKVAIGRDYVDVRPLAGTFRGGAVAEMEVAVQVERL</sequence>
<keyword evidence="3" id="KW-1185">Reference proteome</keyword>
<dbReference type="Proteomes" id="UP001324993">
    <property type="component" value="Chromosome"/>
</dbReference>
<dbReference type="InterPro" id="IPR038765">
    <property type="entry name" value="Papain-like_cys_pep_sf"/>
</dbReference>
<reference evidence="2 3" key="1">
    <citation type="submission" date="2023-11" db="EMBL/GenBank/DDBJ databases">
        <title>Coraliomargarita sp. nov., isolated from marine algae.</title>
        <authorList>
            <person name="Lee J.K."/>
            <person name="Baek J.H."/>
            <person name="Kim J.M."/>
            <person name="Choi D.G."/>
            <person name="Jeon C.O."/>
        </authorList>
    </citation>
    <scope>NUCLEOTIDE SEQUENCE [LARGE SCALE GENOMIC DNA]</scope>
    <source>
        <strain evidence="2 3">J2-16</strain>
    </source>
</reference>
<dbReference type="RefSeq" id="WP_319831273.1">
    <property type="nucleotide sequence ID" value="NZ_CP138858.1"/>
</dbReference>
<name>A0ABZ0RFQ1_9BACT</name>
<dbReference type="InterPro" id="IPR013589">
    <property type="entry name" value="Bac_transglu_N"/>
</dbReference>
<gene>
    <name evidence="2" type="ORF">SH580_12925</name>
</gene>
<dbReference type="InterPro" id="IPR002931">
    <property type="entry name" value="Transglutaminase-like"/>
</dbReference>
<dbReference type="Gene3D" id="3.10.620.30">
    <property type="match status" value="1"/>
</dbReference>
<dbReference type="Pfam" id="PF01841">
    <property type="entry name" value="Transglut_core"/>
    <property type="match status" value="1"/>
</dbReference>